<gene>
    <name evidence="2" type="ORF">FRACYDRAFT_268938</name>
</gene>
<proteinExistence type="predicted"/>
<dbReference type="Gene3D" id="3.20.20.140">
    <property type="entry name" value="Metal-dependent hydrolases"/>
    <property type="match status" value="1"/>
</dbReference>
<reference evidence="2 3" key="1">
    <citation type="submission" date="2016-09" db="EMBL/GenBank/DDBJ databases">
        <title>Extensive genetic diversity and differential bi-allelic expression allows diatom success in the polar Southern Ocean.</title>
        <authorList>
            <consortium name="DOE Joint Genome Institute"/>
            <person name="Mock T."/>
            <person name="Otillar R.P."/>
            <person name="Strauss J."/>
            <person name="Dupont C."/>
            <person name="Frickenhaus S."/>
            <person name="Maumus F."/>
            <person name="Mcmullan M."/>
            <person name="Sanges R."/>
            <person name="Schmutz J."/>
            <person name="Toseland A."/>
            <person name="Valas R."/>
            <person name="Veluchamy A."/>
            <person name="Ward B.J."/>
            <person name="Allen A."/>
            <person name="Barry K."/>
            <person name="Falciatore A."/>
            <person name="Ferrante M."/>
            <person name="Fortunato A.E."/>
            <person name="Gloeckner G."/>
            <person name="Gruber A."/>
            <person name="Hipkin R."/>
            <person name="Janech M."/>
            <person name="Kroth P."/>
            <person name="Leese F."/>
            <person name="Lindquist E."/>
            <person name="Lyon B.R."/>
            <person name="Martin J."/>
            <person name="Mayer C."/>
            <person name="Parker M."/>
            <person name="Quesneville H."/>
            <person name="Raymond J."/>
            <person name="Uhlig C."/>
            <person name="Valentin K.U."/>
            <person name="Worden A.Z."/>
            <person name="Armbrust E.V."/>
            <person name="Bowler C."/>
            <person name="Green B."/>
            <person name="Moulton V."/>
            <person name="Van Oosterhout C."/>
            <person name="Grigoriev I."/>
        </authorList>
    </citation>
    <scope>NUCLEOTIDE SEQUENCE [LARGE SCALE GENOMIC DNA]</scope>
    <source>
        <strain evidence="2 3">CCMP1102</strain>
    </source>
</reference>
<dbReference type="InParanoid" id="A0A1E7FDN8"/>
<sequence>MSYIKKEGCVLGAKLAPPNTCLPLTSPIIGDVLERLNEHDGNNKVIAIHIGTTLMCGPMGKQFGVKCLCSDEYIDPRHLEKHVKAYPDITFAFLHSGHEFLSPEEDCYYDFKYADECIAMAQEYPNVYLSLSAIFAQDPDGTLKYPGGFELVKKMKQEGIAHKVFWASDQSFVKESIRPALIMGIKAMIDAGFTQEERTWSLNGCTRKVFRF</sequence>
<dbReference type="EMBL" id="KV784358">
    <property type="protein sequence ID" value="OEU16271.1"/>
    <property type="molecule type" value="Genomic_DNA"/>
</dbReference>
<dbReference type="AlphaFoldDB" id="A0A1E7FDN8"/>
<evidence type="ECO:0000259" key="1">
    <source>
        <dbReference type="Pfam" id="PF04909"/>
    </source>
</evidence>
<evidence type="ECO:0000313" key="2">
    <source>
        <dbReference type="EMBL" id="OEU16271.1"/>
    </source>
</evidence>
<keyword evidence="3" id="KW-1185">Reference proteome</keyword>
<dbReference type="InterPro" id="IPR006680">
    <property type="entry name" value="Amidohydro-rel"/>
</dbReference>
<organism evidence="2 3">
    <name type="scientific">Fragilariopsis cylindrus CCMP1102</name>
    <dbReference type="NCBI Taxonomy" id="635003"/>
    <lineage>
        <taxon>Eukaryota</taxon>
        <taxon>Sar</taxon>
        <taxon>Stramenopiles</taxon>
        <taxon>Ochrophyta</taxon>
        <taxon>Bacillariophyta</taxon>
        <taxon>Bacillariophyceae</taxon>
        <taxon>Bacillariophycidae</taxon>
        <taxon>Bacillariales</taxon>
        <taxon>Bacillariaceae</taxon>
        <taxon>Fragilariopsis</taxon>
    </lineage>
</organism>
<accession>A0A1E7FDN8</accession>
<dbReference type="OrthoDB" id="46511at2759"/>
<dbReference type="Proteomes" id="UP000095751">
    <property type="component" value="Unassembled WGS sequence"/>
</dbReference>
<feature type="domain" description="Amidohydrolase-related" evidence="1">
    <location>
        <begin position="72"/>
        <end position="212"/>
    </location>
</feature>
<dbReference type="Pfam" id="PF04909">
    <property type="entry name" value="Amidohydro_2"/>
    <property type="match status" value="1"/>
</dbReference>
<dbReference type="GO" id="GO:0016787">
    <property type="term" value="F:hydrolase activity"/>
    <property type="evidence" value="ECO:0007669"/>
    <property type="project" value="InterPro"/>
</dbReference>
<dbReference type="SUPFAM" id="SSF51556">
    <property type="entry name" value="Metallo-dependent hydrolases"/>
    <property type="match status" value="1"/>
</dbReference>
<name>A0A1E7FDN8_9STRA</name>
<protein>
    <recommendedName>
        <fullName evidence="1">Amidohydrolase-related domain-containing protein</fullName>
    </recommendedName>
</protein>
<dbReference type="InterPro" id="IPR032466">
    <property type="entry name" value="Metal_Hydrolase"/>
</dbReference>
<dbReference type="KEGG" id="fcy:FRACYDRAFT_268938"/>
<evidence type="ECO:0000313" key="3">
    <source>
        <dbReference type="Proteomes" id="UP000095751"/>
    </source>
</evidence>